<evidence type="ECO:0000259" key="8">
    <source>
        <dbReference type="PROSITE" id="PS50928"/>
    </source>
</evidence>
<organism evidence="9 10">
    <name type="scientific">Azospirillum argentinense</name>
    <dbReference type="NCBI Taxonomy" id="2970906"/>
    <lineage>
        <taxon>Bacteria</taxon>
        <taxon>Pseudomonadati</taxon>
        <taxon>Pseudomonadota</taxon>
        <taxon>Alphaproteobacteria</taxon>
        <taxon>Rhodospirillales</taxon>
        <taxon>Azospirillaceae</taxon>
        <taxon>Azospirillum</taxon>
    </lineage>
</organism>
<feature type="domain" description="ABC transmembrane type-1" evidence="8">
    <location>
        <begin position="94"/>
        <end position="291"/>
    </location>
</feature>
<protein>
    <submittedName>
        <fullName evidence="9">ABC transporter permease</fullName>
    </submittedName>
</protein>
<dbReference type="InterPro" id="IPR035906">
    <property type="entry name" value="MetI-like_sf"/>
</dbReference>
<dbReference type="SUPFAM" id="SSF161098">
    <property type="entry name" value="MetI-like"/>
    <property type="match status" value="1"/>
</dbReference>
<dbReference type="InterPro" id="IPR045621">
    <property type="entry name" value="BPD_transp_1_N"/>
</dbReference>
<dbReference type="InterPro" id="IPR000515">
    <property type="entry name" value="MetI-like"/>
</dbReference>
<keyword evidence="6 7" id="KW-0472">Membrane</keyword>
<evidence type="ECO:0000256" key="2">
    <source>
        <dbReference type="ARBA" id="ARBA00022448"/>
    </source>
</evidence>
<evidence type="ECO:0000256" key="4">
    <source>
        <dbReference type="ARBA" id="ARBA00022692"/>
    </source>
</evidence>
<reference evidence="9 10" key="1">
    <citation type="submission" date="2018-01" db="EMBL/GenBank/DDBJ databases">
        <title>Whole genome sequence of Azospirillum brasilense REC3 isolated from strawberry roots.</title>
        <authorList>
            <person name="Fontana C.A."/>
            <person name="Salazar S.M."/>
            <person name="Bassi D."/>
            <person name="Puglisi E."/>
            <person name="Lovaisa N.C."/>
            <person name="Toffoli L.M."/>
            <person name="Pedraza R."/>
            <person name="Cocconcelli P.S."/>
        </authorList>
    </citation>
    <scope>NUCLEOTIDE SEQUENCE [LARGE SCALE GENOMIC DNA]</scope>
    <source>
        <strain evidence="9 10">REC3</strain>
        <plasmid evidence="9">p8unnamed</plasmid>
    </source>
</reference>
<evidence type="ECO:0000313" key="10">
    <source>
        <dbReference type="Proteomes" id="UP000236268"/>
    </source>
</evidence>
<accession>A0A2K1FZV0</accession>
<dbReference type="PANTHER" id="PTHR43163:SF6">
    <property type="entry name" value="DIPEPTIDE TRANSPORT SYSTEM PERMEASE PROTEIN DPPB-RELATED"/>
    <property type="match status" value="1"/>
</dbReference>
<keyword evidence="4 7" id="KW-0812">Transmembrane</keyword>
<dbReference type="RefSeq" id="WP_103040127.1">
    <property type="nucleotide sequence ID" value="NZ_POWG01000014.1"/>
</dbReference>
<dbReference type="PROSITE" id="PS50928">
    <property type="entry name" value="ABC_TM1"/>
    <property type="match status" value="1"/>
</dbReference>
<dbReference type="AlphaFoldDB" id="A0A2K1FZV0"/>
<evidence type="ECO:0000256" key="7">
    <source>
        <dbReference type="RuleBase" id="RU363032"/>
    </source>
</evidence>
<keyword evidence="3" id="KW-1003">Cell membrane</keyword>
<dbReference type="GO" id="GO:0005886">
    <property type="term" value="C:plasma membrane"/>
    <property type="evidence" value="ECO:0007669"/>
    <property type="project" value="UniProtKB-SubCell"/>
</dbReference>
<feature type="transmembrane region" description="Helical" evidence="7">
    <location>
        <begin position="230"/>
        <end position="255"/>
    </location>
</feature>
<sequence>MLAYSLKRLLLAVLVAVTVSVGSFALLRAAGDPAVAMAGHSATASDIEFIRETYGFNRPLPVQYADWLVKALQGDFGESLYFRMPVSRMLADKLPTTMTLGGLALAFALCVGLPLGIIAAIRPNSWIDRTALLVSVTGQAMPTFWFALVLVVLFSITFPLLPPSGSGTWKHFVMPTVVLGYYATPAIMRLTRAGMLEVLASDYIRTARAKGLHPAVVLLKHALRNAVIPVVSLSAVQFGFMLGGSVVVETVFALHGTGQLAWESISRSDLPTVQAIVLVLSSFYVVLSLIADLLNAWLDPRIRVA</sequence>
<evidence type="ECO:0000313" key="9">
    <source>
        <dbReference type="EMBL" id="PNQ98071.1"/>
    </source>
</evidence>
<evidence type="ECO:0000256" key="5">
    <source>
        <dbReference type="ARBA" id="ARBA00022989"/>
    </source>
</evidence>
<evidence type="ECO:0000256" key="1">
    <source>
        <dbReference type="ARBA" id="ARBA00004651"/>
    </source>
</evidence>
<keyword evidence="5 7" id="KW-1133">Transmembrane helix</keyword>
<dbReference type="Proteomes" id="UP000236268">
    <property type="component" value="Unassembled WGS sequence"/>
</dbReference>
<feature type="transmembrane region" description="Helical" evidence="7">
    <location>
        <begin position="172"/>
        <end position="191"/>
    </location>
</feature>
<geneLocation type="plasmid" evidence="9">
    <name>p8unnamed</name>
</geneLocation>
<name>A0A2K1FZV0_9PROT</name>
<proteinExistence type="inferred from homology"/>
<dbReference type="EMBL" id="POWG01000014">
    <property type="protein sequence ID" value="PNQ98071.1"/>
    <property type="molecule type" value="Genomic_DNA"/>
</dbReference>
<feature type="transmembrane region" description="Helical" evidence="7">
    <location>
        <begin position="275"/>
        <end position="298"/>
    </location>
</feature>
<evidence type="ECO:0000256" key="6">
    <source>
        <dbReference type="ARBA" id="ARBA00023136"/>
    </source>
</evidence>
<dbReference type="PANTHER" id="PTHR43163">
    <property type="entry name" value="DIPEPTIDE TRANSPORT SYSTEM PERMEASE PROTEIN DPPB-RELATED"/>
    <property type="match status" value="1"/>
</dbReference>
<dbReference type="Pfam" id="PF19300">
    <property type="entry name" value="BPD_transp_1_N"/>
    <property type="match status" value="1"/>
</dbReference>
<comment type="similarity">
    <text evidence="7">Belongs to the binding-protein-dependent transport system permease family.</text>
</comment>
<feature type="transmembrane region" description="Helical" evidence="7">
    <location>
        <begin position="142"/>
        <end position="160"/>
    </location>
</feature>
<keyword evidence="9" id="KW-0614">Plasmid</keyword>
<dbReference type="CDD" id="cd06261">
    <property type="entry name" value="TM_PBP2"/>
    <property type="match status" value="1"/>
</dbReference>
<feature type="transmembrane region" description="Helical" evidence="7">
    <location>
        <begin position="98"/>
        <end position="121"/>
    </location>
</feature>
<dbReference type="Gene3D" id="1.10.3720.10">
    <property type="entry name" value="MetI-like"/>
    <property type="match status" value="1"/>
</dbReference>
<gene>
    <name evidence="9" type="ORF">C1S70_14445</name>
</gene>
<dbReference type="GO" id="GO:0071916">
    <property type="term" value="F:dipeptide transmembrane transporter activity"/>
    <property type="evidence" value="ECO:0007669"/>
    <property type="project" value="TreeGrafter"/>
</dbReference>
<dbReference type="Pfam" id="PF00528">
    <property type="entry name" value="BPD_transp_1"/>
    <property type="match status" value="1"/>
</dbReference>
<keyword evidence="2 7" id="KW-0813">Transport</keyword>
<evidence type="ECO:0000256" key="3">
    <source>
        <dbReference type="ARBA" id="ARBA00022475"/>
    </source>
</evidence>
<comment type="subcellular location">
    <subcellularLocation>
        <location evidence="1 7">Cell membrane</location>
        <topology evidence="1 7">Multi-pass membrane protein</topology>
    </subcellularLocation>
</comment>
<comment type="caution">
    <text evidence="9">The sequence shown here is derived from an EMBL/GenBank/DDBJ whole genome shotgun (WGS) entry which is preliminary data.</text>
</comment>